<dbReference type="RefSeq" id="WP_062281440.1">
    <property type="nucleotide sequence ID" value="NZ_DF968181.1"/>
</dbReference>
<name>A0A0S7BXL3_9CHLR</name>
<reference evidence="2" key="1">
    <citation type="journal article" date="2015" name="Genome Announc.">
        <title>Draft Genome Sequence of Anaerolineae Strain TC1, a Novel Isolate from a Methanogenic Wastewater Treatment System.</title>
        <authorList>
            <person name="Matsuura N."/>
            <person name="Tourlousse D.M."/>
            <person name="Sun L."/>
            <person name="Toyonaga M."/>
            <person name="Kuroda K."/>
            <person name="Ohashi A."/>
            <person name="Cruz R."/>
            <person name="Yamaguchi T."/>
            <person name="Sekiguchi Y."/>
        </authorList>
    </citation>
    <scope>NUCLEOTIDE SEQUENCE [LARGE SCALE GENOMIC DNA]</scope>
    <source>
        <strain evidence="2">TC1</strain>
    </source>
</reference>
<accession>A0A0S7BXL3</accession>
<dbReference type="STRING" id="1678840.ATC1_131021"/>
<dbReference type="GO" id="GO:0016740">
    <property type="term" value="F:transferase activity"/>
    <property type="evidence" value="ECO:0007669"/>
    <property type="project" value="TreeGrafter"/>
</dbReference>
<dbReference type="InterPro" id="IPR036866">
    <property type="entry name" value="RibonucZ/Hydroxyglut_hydro"/>
</dbReference>
<proteinExistence type="predicted"/>
<dbReference type="PATRIC" id="fig|1678840.3.peg.2424"/>
<organism evidence="2">
    <name type="scientific">Flexilinea flocculi</name>
    <dbReference type="NCBI Taxonomy" id="1678840"/>
    <lineage>
        <taxon>Bacteria</taxon>
        <taxon>Bacillati</taxon>
        <taxon>Chloroflexota</taxon>
        <taxon>Anaerolineae</taxon>
        <taxon>Anaerolineales</taxon>
        <taxon>Anaerolineaceae</taxon>
        <taxon>Flexilinea</taxon>
    </lineage>
</organism>
<dbReference type="OrthoDB" id="9803916at2"/>
<dbReference type="SUPFAM" id="SSF56281">
    <property type="entry name" value="Metallo-hydrolase/oxidoreductase"/>
    <property type="match status" value="1"/>
</dbReference>
<dbReference type="Pfam" id="PF00753">
    <property type="entry name" value="Lactamase_B"/>
    <property type="match status" value="1"/>
</dbReference>
<keyword evidence="2" id="KW-0378">Hydrolase</keyword>
<gene>
    <name evidence="2" type="ORF">ATC1_131021</name>
</gene>
<dbReference type="SMART" id="SM00849">
    <property type="entry name" value="Lactamase_B"/>
    <property type="match status" value="1"/>
</dbReference>
<dbReference type="Proteomes" id="UP000053370">
    <property type="component" value="Unassembled WGS sequence"/>
</dbReference>
<feature type="domain" description="Metallo-beta-lactamase" evidence="1">
    <location>
        <begin position="20"/>
        <end position="237"/>
    </location>
</feature>
<dbReference type="InterPro" id="IPR001279">
    <property type="entry name" value="Metallo-B-lactamas"/>
</dbReference>
<evidence type="ECO:0000313" key="2">
    <source>
        <dbReference type="EMBL" id="GAP41039.1"/>
    </source>
</evidence>
<dbReference type="GO" id="GO:0016787">
    <property type="term" value="F:hydrolase activity"/>
    <property type="evidence" value="ECO:0007669"/>
    <property type="project" value="UniProtKB-KW"/>
</dbReference>
<evidence type="ECO:0000259" key="1">
    <source>
        <dbReference type="SMART" id="SM00849"/>
    </source>
</evidence>
<evidence type="ECO:0000313" key="3">
    <source>
        <dbReference type="Proteomes" id="UP000053370"/>
    </source>
</evidence>
<dbReference type="CDD" id="cd07713">
    <property type="entry name" value="DHPS-like_MBL-fold"/>
    <property type="match status" value="1"/>
</dbReference>
<dbReference type="PANTHER" id="PTHR13754:SF13">
    <property type="entry name" value="METALLO-BETA-LACTAMASE SUPERFAMILY PROTEIN (AFU_ORTHOLOGUE AFUA_3G07630)"/>
    <property type="match status" value="1"/>
</dbReference>
<dbReference type="AlphaFoldDB" id="A0A0S7BXL3"/>
<dbReference type="InterPro" id="IPR052926">
    <property type="entry name" value="Metallo-beta-lactamase_dom"/>
</dbReference>
<dbReference type="EMBL" id="DF968181">
    <property type="protein sequence ID" value="GAP41039.1"/>
    <property type="molecule type" value="Genomic_DNA"/>
</dbReference>
<protein>
    <submittedName>
        <fullName evidence="2">Metal-dependent hydrolase, beta-lactamase superfamily II</fullName>
    </submittedName>
</protein>
<dbReference type="InterPro" id="IPR041712">
    <property type="entry name" value="DHPS-like_MBL-fold"/>
</dbReference>
<dbReference type="Gene3D" id="3.60.15.10">
    <property type="entry name" value="Ribonuclease Z/Hydroxyacylglutathione hydrolase-like"/>
    <property type="match status" value="1"/>
</dbReference>
<keyword evidence="3" id="KW-1185">Reference proteome</keyword>
<dbReference type="PANTHER" id="PTHR13754">
    <property type="entry name" value="METALLO-BETA-LACTAMASE SUPERFAMILY PROTEIN"/>
    <property type="match status" value="1"/>
</dbReference>
<sequence length="274" mass="31057">MKIRTLSENTSISESIGHEHGLSLYIETEKHKLLFDTGGSDLFAQNAQKMGAELEEIDTVVISHGHYDHGGGLRAFLELNKKAEIFLQEKAFDEHFANSTNGVKKYIGLDMNLLPNERFHFVNDELQIDEELYLYSQVKGDKFIPSGNQDLFMIKNQELMPDDFSHEQNLVINEAGKHVLFAGCAHRGIVNILEHLIYKNNIEPDVVIGGFHLYNRASDQSENLELVENIAEALLAHKAKFYTCHCTGISSYRVLKSRMNDRLDYLSAGSEIQI</sequence>